<organism evidence="1 2">
    <name type="scientific">Bradyrhizobium yuanmingense</name>
    <dbReference type="NCBI Taxonomy" id="108015"/>
    <lineage>
        <taxon>Bacteria</taxon>
        <taxon>Pseudomonadati</taxon>
        <taxon>Pseudomonadota</taxon>
        <taxon>Alphaproteobacteria</taxon>
        <taxon>Hyphomicrobiales</taxon>
        <taxon>Nitrobacteraceae</taxon>
        <taxon>Bradyrhizobium</taxon>
    </lineage>
</organism>
<sequence>MPSRHAAERPQGVLQALDQSDEAFAAEHDMGVLEAGERQPEVTELVIERLIRACCTG</sequence>
<name>A0ABV4GJN3_9BRAD</name>
<proteinExistence type="predicted"/>
<evidence type="ECO:0000313" key="1">
    <source>
        <dbReference type="EMBL" id="MEY9472153.1"/>
    </source>
</evidence>
<dbReference type="Proteomes" id="UP001565474">
    <property type="component" value="Unassembled WGS sequence"/>
</dbReference>
<keyword evidence="2" id="KW-1185">Reference proteome</keyword>
<dbReference type="EMBL" id="JBGBZN010000002">
    <property type="protein sequence ID" value="MEY9472153.1"/>
    <property type="molecule type" value="Genomic_DNA"/>
</dbReference>
<gene>
    <name evidence="1" type="ORF">ABH992_004552</name>
</gene>
<accession>A0ABV4GJN3</accession>
<evidence type="ECO:0000313" key="2">
    <source>
        <dbReference type="Proteomes" id="UP001565474"/>
    </source>
</evidence>
<comment type="caution">
    <text evidence="1">The sequence shown here is derived from an EMBL/GenBank/DDBJ whole genome shotgun (WGS) entry which is preliminary data.</text>
</comment>
<protein>
    <submittedName>
        <fullName evidence="1">Anti-sigma-K factor RskA</fullName>
    </submittedName>
</protein>
<reference evidence="1 2" key="1">
    <citation type="submission" date="2024-07" db="EMBL/GenBank/DDBJ databases">
        <title>Genomic Encyclopedia of Type Strains, Phase V (KMG-V): Genome sequencing to study the core and pangenomes of soil and plant-associated prokaryotes.</title>
        <authorList>
            <person name="Whitman W."/>
        </authorList>
    </citation>
    <scope>NUCLEOTIDE SEQUENCE [LARGE SCALE GENOMIC DNA]</scope>
    <source>
        <strain evidence="1 2">USDA 222</strain>
    </source>
</reference>